<dbReference type="Proteomes" id="UP000322524">
    <property type="component" value="Unassembled WGS sequence"/>
</dbReference>
<dbReference type="EMBL" id="VTEV01000005">
    <property type="protein sequence ID" value="TYS67429.1"/>
    <property type="molecule type" value="Genomic_DNA"/>
</dbReference>
<comment type="caution">
    <text evidence="1">The sequence shown here is derived from an EMBL/GenBank/DDBJ whole genome shotgun (WGS) entry which is preliminary data.</text>
</comment>
<name>A0A5D4SWS8_9BACI</name>
<gene>
    <name evidence="1" type="ORF">FZC76_12605</name>
</gene>
<sequence>MQMETPPEYRFTLNGSIFAVWITPLGDELELIREGEAVYIKLGNQHSSILDTTFPEHKTR</sequence>
<dbReference type="AlphaFoldDB" id="A0A5D4SWS8"/>
<evidence type="ECO:0000313" key="1">
    <source>
        <dbReference type="EMBL" id="TYS67429.1"/>
    </source>
</evidence>
<protein>
    <submittedName>
        <fullName evidence="1">Uncharacterized protein</fullName>
    </submittedName>
</protein>
<organism evidence="1 2">
    <name type="scientific">Sutcliffiella horikoshii</name>
    <dbReference type="NCBI Taxonomy" id="79883"/>
    <lineage>
        <taxon>Bacteria</taxon>
        <taxon>Bacillati</taxon>
        <taxon>Bacillota</taxon>
        <taxon>Bacilli</taxon>
        <taxon>Bacillales</taxon>
        <taxon>Bacillaceae</taxon>
        <taxon>Sutcliffiella</taxon>
    </lineage>
</organism>
<accession>A0A5D4SWS8</accession>
<evidence type="ECO:0000313" key="2">
    <source>
        <dbReference type="Proteomes" id="UP000322524"/>
    </source>
</evidence>
<reference evidence="1 2" key="1">
    <citation type="submission" date="2019-08" db="EMBL/GenBank/DDBJ databases">
        <title>Bacillus genomes from the desert of Cuatro Cienegas, Coahuila.</title>
        <authorList>
            <person name="Olmedo-Alvarez G."/>
        </authorList>
    </citation>
    <scope>NUCLEOTIDE SEQUENCE [LARGE SCALE GENOMIC DNA]</scope>
    <source>
        <strain evidence="1 2">CH28_1T</strain>
    </source>
</reference>
<dbReference type="OrthoDB" id="1911879at2"/>
<dbReference type="RefSeq" id="WP_148988544.1">
    <property type="nucleotide sequence ID" value="NZ_VTEV01000005.1"/>
</dbReference>
<proteinExistence type="predicted"/>